<proteinExistence type="predicted"/>
<dbReference type="HOGENOM" id="CLU_144039_0_0_11"/>
<dbReference type="KEGG" id="car:cauri_1545"/>
<dbReference type="Proteomes" id="UP000002077">
    <property type="component" value="Chromosome"/>
</dbReference>
<feature type="signal peptide" evidence="2">
    <location>
        <begin position="1"/>
        <end position="27"/>
    </location>
</feature>
<evidence type="ECO:0000313" key="4">
    <source>
        <dbReference type="Proteomes" id="UP000002077"/>
    </source>
</evidence>
<organism evidence="3 4">
    <name type="scientific">Corynebacterium aurimucosum (strain ATCC 700975 / DSM 44827 / CIP 107346 / CN-1)</name>
    <name type="common">Corynebacterium nigricans</name>
    <dbReference type="NCBI Taxonomy" id="548476"/>
    <lineage>
        <taxon>Bacteria</taxon>
        <taxon>Bacillati</taxon>
        <taxon>Actinomycetota</taxon>
        <taxon>Actinomycetes</taxon>
        <taxon>Mycobacteriales</taxon>
        <taxon>Corynebacteriaceae</taxon>
        <taxon>Corynebacterium</taxon>
    </lineage>
</organism>
<dbReference type="AlphaFoldDB" id="C3PH34"/>
<accession>C3PH34</accession>
<dbReference type="OrthoDB" id="4426422at2"/>
<feature type="region of interest" description="Disordered" evidence="1">
    <location>
        <begin position="29"/>
        <end position="83"/>
    </location>
</feature>
<feature type="chain" id="PRO_5002930480" evidence="2">
    <location>
        <begin position="28"/>
        <end position="134"/>
    </location>
</feature>
<keyword evidence="2" id="KW-0732">Signal</keyword>
<name>C3PH34_CORA7</name>
<dbReference type="RefSeq" id="WP_010190361.1">
    <property type="nucleotide sequence ID" value="NC_012590.1"/>
</dbReference>
<dbReference type="STRING" id="548476.cauri_1545"/>
<feature type="compositionally biased region" description="Low complexity" evidence="1">
    <location>
        <begin position="29"/>
        <end position="45"/>
    </location>
</feature>
<reference evidence="3 4" key="1">
    <citation type="journal article" date="2010" name="BMC Genomics">
        <title>Complete genome sequence and lifestyle of black-pigmented Corynebacterium aurimucosum ATCC 700975 (formerly C. nigricans CN-1) isolated from a vaginal swab of a woman with spontaneous abortion.</title>
        <authorList>
            <person name="Trost E."/>
            <person name="Gotker S."/>
            <person name="Schneider J."/>
            <person name="Schneiker-Bekel S."/>
            <person name="Szczepanowski R."/>
            <person name="Tilker A."/>
            <person name="Viehoever P."/>
            <person name="Arnold W."/>
            <person name="Bekel T."/>
            <person name="Blom J."/>
            <person name="Gartemann K.H."/>
            <person name="Linke B."/>
            <person name="Goesmann A."/>
            <person name="Puhler A."/>
            <person name="Shukla S.K."/>
            <person name="Tauch A."/>
        </authorList>
    </citation>
    <scope>NUCLEOTIDE SEQUENCE [LARGE SCALE GENOMIC DNA]</scope>
    <source>
        <strain evidence="4">ATCC 700975 / DSM 44827 / CIP 107346 / CN-1</strain>
    </source>
</reference>
<sequence length="134" mass="14113">MRNFRTAAVAAATAASVAFAGTSVAFAAESQNENENTSSSQLSSAIGEANKDKSNETLSSKIGSQLEKDKKVSGEDLLGKETKDETNPAWAKIWRDGTYAALGTAIAGALFAAYNFAVSNNIVPAHVLDPIFRR</sequence>
<dbReference type="eggNOG" id="ENOG5031QGP">
    <property type="taxonomic scope" value="Bacteria"/>
</dbReference>
<keyword evidence="4" id="KW-1185">Reference proteome</keyword>
<dbReference type="EMBL" id="CP001601">
    <property type="protein sequence ID" value="ACP33138.1"/>
    <property type="molecule type" value="Genomic_DNA"/>
</dbReference>
<dbReference type="GeneID" id="31924175"/>
<gene>
    <name evidence="3" type="ordered locus">cauri_1545</name>
</gene>
<evidence type="ECO:0000256" key="2">
    <source>
        <dbReference type="SAM" id="SignalP"/>
    </source>
</evidence>
<evidence type="ECO:0000256" key="1">
    <source>
        <dbReference type="SAM" id="MobiDB-lite"/>
    </source>
</evidence>
<feature type="compositionally biased region" description="Basic and acidic residues" evidence="1">
    <location>
        <begin position="66"/>
        <end position="83"/>
    </location>
</feature>
<protein>
    <submittedName>
        <fullName evidence="3">Putative membrane protein</fullName>
    </submittedName>
</protein>
<evidence type="ECO:0000313" key="3">
    <source>
        <dbReference type="EMBL" id="ACP33138.1"/>
    </source>
</evidence>